<dbReference type="STRING" id="1173022.Cri9333_2911"/>
<dbReference type="GO" id="GO:0004563">
    <property type="term" value="F:beta-N-acetylhexosaminidase activity"/>
    <property type="evidence" value="ECO:0007669"/>
    <property type="project" value="UniProtKB-EC"/>
</dbReference>
<evidence type="ECO:0000256" key="5">
    <source>
        <dbReference type="ARBA" id="ARBA00023295"/>
    </source>
</evidence>
<dbReference type="Gene3D" id="3.20.20.300">
    <property type="entry name" value="Glycoside hydrolase, family 3, N-terminal domain"/>
    <property type="match status" value="1"/>
</dbReference>
<dbReference type="InterPro" id="IPR036962">
    <property type="entry name" value="Glyco_hydro_3_N_sf"/>
</dbReference>
<name>K9W2T9_9CYAN</name>
<accession>K9W2T9</accession>
<dbReference type="InterPro" id="IPR017853">
    <property type="entry name" value="GH"/>
</dbReference>
<dbReference type="Pfam" id="PF00933">
    <property type="entry name" value="Glyco_hydro_3"/>
    <property type="match status" value="1"/>
</dbReference>
<dbReference type="SUPFAM" id="SSF51445">
    <property type="entry name" value="(Trans)glycosidases"/>
    <property type="match status" value="1"/>
</dbReference>
<reference evidence="8 9" key="1">
    <citation type="submission" date="2012-06" db="EMBL/GenBank/DDBJ databases">
        <title>Finished chromosome of genome of Crinalium epipsammum PCC 9333.</title>
        <authorList>
            <consortium name="US DOE Joint Genome Institute"/>
            <person name="Gugger M."/>
            <person name="Coursin T."/>
            <person name="Rippka R."/>
            <person name="Tandeau De Marsac N."/>
            <person name="Huntemann M."/>
            <person name="Wei C.-L."/>
            <person name="Han J."/>
            <person name="Detter J.C."/>
            <person name="Han C."/>
            <person name="Tapia R."/>
            <person name="Davenport K."/>
            <person name="Daligault H."/>
            <person name="Erkkila T."/>
            <person name="Gu W."/>
            <person name="Munk A.C.C."/>
            <person name="Teshima H."/>
            <person name="Xu Y."/>
            <person name="Chain P."/>
            <person name="Chen A."/>
            <person name="Krypides N."/>
            <person name="Mavromatis K."/>
            <person name="Markowitz V."/>
            <person name="Szeto E."/>
            <person name="Ivanova N."/>
            <person name="Mikhailova N."/>
            <person name="Ovchinnikova G."/>
            <person name="Pagani I."/>
            <person name="Pati A."/>
            <person name="Goodwin L."/>
            <person name="Peters L."/>
            <person name="Pitluck S."/>
            <person name="Woyke T."/>
            <person name="Kerfeld C."/>
        </authorList>
    </citation>
    <scope>NUCLEOTIDE SEQUENCE [LARGE SCALE GENOMIC DNA]</scope>
    <source>
        <strain evidence="8 9">PCC 9333</strain>
    </source>
</reference>
<dbReference type="GO" id="GO:0005975">
    <property type="term" value="P:carbohydrate metabolic process"/>
    <property type="evidence" value="ECO:0007669"/>
    <property type="project" value="InterPro"/>
</dbReference>
<sequence>MISVNRPTLSLSEVDTLSLEEQVAQMVVVRASGYLFDHQIQYPEWEPPAAALQHWVENLGVGGVILMGGSAGELTLRSQQLQSWAKIPLVIAADIEEGVGQRFTGATWFPPPMALSAIARKNPETAQKYAAQMGEITAAEALAIGINWVLAPIVDVNNNPVNPVINVRAFGENPSEVTQLATAFIQGAQKYPVLTTAKHFPGHGDTAVDSHLHLPVLPHSPERLAEIELPSFKAAIASGVDAVMSAHLLIPAWDADKPATLSKRILTQELRQNLGFEGLIVTDALVMGAIANTYGANEAPVMAVEAGADIILMPLDPPGAIKAVCEAVASGRISAERIRASVERIWKAKQKLFPASIAVSEGAEEFLTNVYQLAQPTALSIADTILKESQIISGAVPLQALANQATSKRNLIVVDDILSTDYLGKQAPAIALPLQLGYQLQLLDSHTPLAESSDTPTLLQLFIRGNPFRGSAGMTRIAEEVLQKLLATNQLQALLIYGSPYAYQQLLPKLSGDTPCIFSYGQMPAAQAIVLKTLFNS</sequence>
<evidence type="ECO:0000259" key="6">
    <source>
        <dbReference type="Pfam" id="PF00933"/>
    </source>
</evidence>
<dbReference type="InterPro" id="IPR050226">
    <property type="entry name" value="NagZ_Beta-hexosaminidase"/>
</dbReference>
<evidence type="ECO:0000259" key="7">
    <source>
        <dbReference type="Pfam" id="PF18034"/>
    </source>
</evidence>
<dbReference type="InterPro" id="IPR001764">
    <property type="entry name" value="Glyco_hydro_3_N"/>
</dbReference>
<comment type="similarity">
    <text evidence="2">Belongs to the glycosyl hydrolase 3 family.</text>
</comment>
<dbReference type="PANTHER" id="PTHR30480">
    <property type="entry name" value="BETA-HEXOSAMINIDASE-RELATED"/>
    <property type="match status" value="1"/>
</dbReference>
<feature type="domain" description="Bacterial Glycosyl hydrolase family 3 C-terminal" evidence="7">
    <location>
        <begin position="404"/>
        <end position="536"/>
    </location>
</feature>
<evidence type="ECO:0000313" key="8">
    <source>
        <dbReference type="EMBL" id="AFZ13750.1"/>
    </source>
</evidence>
<evidence type="ECO:0000256" key="4">
    <source>
        <dbReference type="ARBA" id="ARBA00022801"/>
    </source>
</evidence>
<feature type="domain" description="Glycoside hydrolase family 3 N-terminal" evidence="6">
    <location>
        <begin position="19"/>
        <end position="346"/>
    </location>
</feature>
<keyword evidence="4 8" id="KW-0378">Hydrolase</keyword>
<organism evidence="8 9">
    <name type="scientific">Crinalium epipsammum PCC 9333</name>
    <dbReference type="NCBI Taxonomy" id="1173022"/>
    <lineage>
        <taxon>Bacteria</taxon>
        <taxon>Bacillati</taxon>
        <taxon>Cyanobacteriota</taxon>
        <taxon>Cyanophyceae</taxon>
        <taxon>Gomontiellales</taxon>
        <taxon>Gomontiellaceae</taxon>
        <taxon>Crinalium</taxon>
    </lineage>
</organism>
<evidence type="ECO:0000313" key="9">
    <source>
        <dbReference type="Proteomes" id="UP000010472"/>
    </source>
</evidence>
<dbReference type="InterPro" id="IPR041518">
    <property type="entry name" value="Bac_GH3_C"/>
</dbReference>
<dbReference type="eggNOG" id="COG1472">
    <property type="taxonomic scope" value="Bacteria"/>
</dbReference>
<proteinExistence type="inferred from homology"/>
<evidence type="ECO:0000256" key="2">
    <source>
        <dbReference type="ARBA" id="ARBA00005336"/>
    </source>
</evidence>
<dbReference type="PATRIC" id="fig|1173022.3.peg.3150"/>
<dbReference type="EC" id="3.2.1.52" evidence="3"/>
<dbReference type="HOGENOM" id="CLU_008392_5_4_3"/>
<dbReference type="Proteomes" id="UP000010472">
    <property type="component" value="Chromosome"/>
</dbReference>
<keyword evidence="9" id="KW-1185">Reference proteome</keyword>
<dbReference type="Pfam" id="PF18034">
    <property type="entry name" value="Bac_GH3_C"/>
    <property type="match status" value="1"/>
</dbReference>
<evidence type="ECO:0000256" key="1">
    <source>
        <dbReference type="ARBA" id="ARBA00001231"/>
    </source>
</evidence>
<dbReference type="EMBL" id="CP003620">
    <property type="protein sequence ID" value="AFZ13750.1"/>
    <property type="molecule type" value="Genomic_DNA"/>
</dbReference>
<dbReference type="AlphaFoldDB" id="K9W2T9"/>
<dbReference type="KEGG" id="cep:Cri9333_2911"/>
<gene>
    <name evidence="8" type="ORF">Cri9333_2911</name>
</gene>
<evidence type="ECO:0000256" key="3">
    <source>
        <dbReference type="ARBA" id="ARBA00012663"/>
    </source>
</evidence>
<keyword evidence="5 8" id="KW-0326">Glycosidase</keyword>
<dbReference type="RefSeq" id="WP_015203858.1">
    <property type="nucleotide sequence ID" value="NC_019753.1"/>
</dbReference>
<protein>
    <recommendedName>
        <fullName evidence="3">beta-N-acetylhexosaminidase</fullName>
        <ecNumber evidence="3">3.2.1.52</ecNumber>
    </recommendedName>
</protein>
<dbReference type="GO" id="GO:0009254">
    <property type="term" value="P:peptidoglycan turnover"/>
    <property type="evidence" value="ECO:0007669"/>
    <property type="project" value="TreeGrafter"/>
</dbReference>
<dbReference type="PANTHER" id="PTHR30480:SF13">
    <property type="entry name" value="BETA-HEXOSAMINIDASE"/>
    <property type="match status" value="1"/>
</dbReference>
<comment type="catalytic activity">
    <reaction evidence="1">
        <text>Hydrolysis of terminal non-reducing N-acetyl-D-hexosamine residues in N-acetyl-beta-D-hexosaminides.</text>
        <dbReference type="EC" id="3.2.1.52"/>
    </reaction>
</comment>
<dbReference type="Gene3D" id="3.40.50.10870">
    <property type="entry name" value="Glycosyl hydrolase family 3"/>
    <property type="match status" value="1"/>
</dbReference>